<dbReference type="EMBL" id="JBJHZY010000001">
    <property type="protein sequence ID" value="MFL0267250.1"/>
    <property type="molecule type" value="Genomic_DNA"/>
</dbReference>
<evidence type="ECO:0000256" key="1">
    <source>
        <dbReference type="ARBA" id="ARBA00023002"/>
    </source>
</evidence>
<proteinExistence type="predicted"/>
<reference evidence="3 4" key="1">
    <citation type="submission" date="2024-11" db="EMBL/GenBank/DDBJ databases">
        <authorList>
            <person name="Heng Y.C."/>
            <person name="Lim A.C.H."/>
            <person name="Lee J.K.Y."/>
            <person name="Kittelmann S."/>
        </authorList>
    </citation>
    <scope>NUCLEOTIDE SEQUENCE [LARGE SCALE GENOMIC DNA]</scope>
    <source>
        <strain evidence="3 4">WILCCON 0202</strain>
    </source>
</reference>
<evidence type="ECO:0000259" key="2">
    <source>
        <dbReference type="Pfam" id="PF07992"/>
    </source>
</evidence>
<dbReference type="PANTHER" id="PTHR42949:SF3">
    <property type="entry name" value="ANAEROBIC GLYCEROL-3-PHOSPHATE DEHYDROGENASE SUBUNIT B"/>
    <property type="match status" value="1"/>
</dbReference>
<feature type="domain" description="FAD/NAD(P)-binding" evidence="2">
    <location>
        <begin position="4"/>
        <end position="303"/>
    </location>
</feature>
<protein>
    <submittedName>
        <fullName evidence="3">NAD(P)/FAD-dependent oxidoreductase</fullName>
    </submittedName>
</protein>
<dbReference type="PRINTS" id="PR00368">
    <property type="entry name" value="FADPNR"/>
</dbReference>
<evidence type="ECO:0000313" key="4">
    <source>
        <dbReference type="Proteomes" id="UP001623661"/>
    </source>
</evidence>
<dbReference type="SUPFAM" id="SSF51905">
    <property type="entry name" value="FAD/NAD(P)-binding domain"/>
    <property type="match status" value="2"/>
</dbReference>
<gene>
    <name evidence="3" type="ORF">ACJDUH_03965</name>
</gene>
<dbReference type="RefSeq" id="WP_406763857.1">
    <property type="nucleotide sequence ID" value="NZ_JBJHZY010000001.1"/>
</dbReference>
<dbReference type="PANTHER" id="PTHR42949">
    <property type="entry name" value="ANAEROBIC GLYCEROL-3-PHOSPHATE DEHYDROGENASE SUBUNIT B"/>
    <property type="match status" value="1"/>
</dbReference>
<sequence length="424" mass="46118">MQNFDIVIIGGGPAGLSAAIAAKEKEVQKVLLIERENELGGALNYSIHCGFERIKDNKILTGPEFAQNLIDKANKLNVSYILNTEVIDISKDKIITAVNENGILEIGAKTIILALGGREKPKGTINIQGKSCAGIFTAGAAQRFIVNEGYMPGKQVVIIGSGDTGLIAAQRMVLEGASIKSIIESAFFPKGSKKNIEDCINDLDIPLKLGYKAIDIRGKDRVEGVTVIKVDSDNKAIIGTEEYIPCNTVILSMGLQPENELLKKVGINISNSTNGTVIDEELNTNVEGIFACGNVINIHNTVKNVTIEGYKAGGNAADYCTGKTFSADRIEVYEGEGIKYAVPKFINLDKLDEKVNISFKTDKLYKSSSAVLYINNRKIQEIFKEEFSPGEIENMTLEKKHLKTDEGKMSIAIKIENLQGQKVN</sequence>
<dbReference type="Proteomes" id="UP001623661">
    <property type="component" value="Unassembled WGS sequence"/>
</dbReference>
<dbReference type="InterPro" id="IPR036188">
    <property type="entry name" value="FAD/NAD-bd_sf"/>
</dbReference>
<dbReference type="InterPro" id="IPR051691">
    <property type="entry name" value="Metab_Enz_Cyan_OpOx_G3PDH"/>
</dbReference>
<dbReference type="PRINTS" id="PR00469">
    <property type="entry name" value="PNDRDTASEII"/>
</dbReference>
<keyword evidence="4" id="KW-1185">Reference proteome</keyword>
<keyword evidence="1" id="KW-0560">Oxidoreductase</keyword>
<comment type="caution">
    <text evidence="3">The sequence shown here is derived from an EMBL/GenBank/DDBJ whole genome shotgun (WGS) entry which is preliminary data.</text>
</comment>
<organism evidence="3 4">
    <name type="scientific">Candidatus Clostridium radicumherbarum</name>
    <dbReference type="NCBI Taxonomy" id="3381662"/>
    <lineage>
        <taxon>Bacteria</taxon>
        <taxon>Bacillati</taxon>
        <taxon>Bacillota</taxon>
        <taxon>Clostridia</taxon>
        <taxon>Eubacteriales</taxon>
        <taxon>Clostridiaceae</taxon>
        <taxon>Clostridium</taxon>
    </lineage>
</organism>
<dbReference type="Gene3D" id="3.50.50.60">
    <property type="entry name" value="FAD/NAD(P)-binding domain"/>
    <property type="match status" value="2"/>
</dbReference>
<accession>A0ABW8TQJ4</accession>
<evidence type="ECO:0000313" key="3">
    <source>
        <dbReference type="EMBL" id="MFL0267250.1"/>
    </source>
</evidence>
<name>A0ABW8TQJ4_9CLOT</name>
<dbReference type="InterPro" id="IPR023753">
    <property type="entry name" value="FAD/NAD-binding_dom"/>
</dbReference>
<dbReference type="Pfam" id="PF07992">
    <property type="entry name" value="Pyr_redox_2"/>
    <property type="match status" value="1"/>
</dbReference>